<name>A0A098S495_9BACT</name>
<dbReference type="InterPro" id="IPR037024">
    <property type="entry name" value="NiFe_Hase_small_N_sf"/>
</dbReference>
<sequence>MATTSLAGCFGCHMSLLDIDEELLDVVELVDFNKSPLTDIKEFSRRCDVGIIEGGCCNSENVEVLRAFREHCDMLIGVGECAIWGGLPAMRNFIPIEECLLEAYGRTTELEDSKVVIPKHEDLPELLDRVYGCQEIVRMDYFIPGCPPDARHIWKVLKHALFGQPYALTHEEFKYD</sequence>
<feature type="domain" description="NADH:ubiquinone oxidoreductase-like 20kDa subunit" evidence="2">
    <location>
        <begin position="9"/>
        <end position="159"/>
    </location>
</feature>
<keyword evidence="1" id="KW-0560">Oxidoreductase</keyword>
<dbReference type="PANTHER" id="PTHR42845">
    <property type="entry name" value="COENZYME F420-REDUCING HYDROGENASE, GAMMA SUBUNIT"/>
    <property type="match status" value="1"/>
</dbReference>
<reference evidence="3 4" key="1">
    <citation type="journal article" date="2014" name="Int. J. Syst. Evol. Microbiol.">
        <title>Phaeodactylibacter xiamenensis gen. nov., sp. nov., a member of the family Saprospiraceae isolated from the marine alga Phaeodactylum tricornutum.</title>
        <authorList>
            <person name="Chen Z.Jr."/>
            <person name="Lei X."/>
            <person name="Lai Q."/>
            <person name="Li Y."/>
            <person name="Zhang B."/>
            <person name="Zhang J."/>
            <person name="Zhang H."/>
            <person name="Yang L."/>
            <person name="Zheng W."/>
            <person name="Tian Y."/>
            <person name="Yu Z."/>
            <person name="Xu H.Jr."/>
            <person name="Zheng T."/>
        </authorList>
    </citation>
    <scope>NUCLEOTIDE SEQUENCE [LARGE SCALE GENOMIC DNA]</scope>
    <source>
        <strain evidence="3 4">KD52</strain>
    </source>
</reference>
<dbReference type="Proteomes" id="UP000029736">
    <property type="component" value="Unassembled WGS sequence"/>
</dbReference>
<evidence type="ECO:0000259" key="2">
    <source>
        <dbReference type="Pfam" id="PF01058"/>
    </source>
</evidence>
<dbReference type="STRING" id="1524460.IX84_25570"/>
<dbReference type="PANTHER" id="PTHR42845:SF1">
    <property type="entry name" value="HYDROGENASE SMALL SUBUNIT"/>
    <property type="match status" value="1"/>
</dbReference>
<evidence type="ECO:0000313" key="3">
    <source>
        <dbReference type="EMBL" id="KGE86022.1"/>
    </source>
</evidence>
<dbReference type="GO" id="GO:0051536">
    <property type="term" value="F:iron-sulfur cluster binding"/>
    <property type="evidence" value="ECO:0007669"/>
    <property type="project" value="InterPro"/>
</dbReference>
<dbReference type="EMBL" id="JPOS01000083">
    <property type="protein sequence ID" value="KGE86022.1"/>
    <property type="molecule type" value="Genomic_DNA"/>
</dbReference>
<proteinExistence type="predicted"/>
<gene>
    <name evidence="3" type="ORF">IX84_25570</name>
</gene>
<keyword evidence="4" id="KW-1185">Reference proteome</keyword>
<dbReference type="SUPFAM" id="SSF56770">
    <property type="entry name" value="HydA/Nqo6-like"/>
    <property type="match status" value="1"/>
</dbReference>
<accession>A0A098S495</accession>
<comment type="caution">
    <text evidence="3">The sequence shown here is derived from an EMBL/GenBank/DDBJ whole genome shotgun (WGS) entry which is preliminary data.</text>
</comment>
<evidence type="ECO:0000256" key="1">
    <source>
        <dbReference type="ARBA" id="ARBA00023002"/>
    </source>
</evidence>
<dbReference type="GO" id="GO:0016491">
    <property type="term" value="F:oxidoreductase activity"/>
    <property type="evidence" value="ECO:0007669"/>
    <property type="project" value="UniProtKB-KW"/>
</dbReference>
<dbReference type="InterPro" id="IPR051349">
    <property type="entry name" value="Hydrogenase_assoc-protein"/>
</dbReference>
<dbReference type="Gene3D" id="3.40.50.700">
    <property type="entry name" value="NADH:ubiquinone oxidoreductase-like, 20kDa subunit"/>
    <property type="match status" value="1"/>
</dbReference>
<dbReference type="Pfam" id="PF01058">
    <property type="entry name" value="Oxidored_q6"/>
    <property type="match status" value="1"/>
</dbReference>
<organism evidence="3 4">
    <name type="scientific">Phaeodactylibacter xiamenensis</name>
    <dbReference type="NCBI Taxonomy" id="1524460"/>
    <lineage>
        <taxon>Bacteria</taxon>
        <taxon>Pseudomonadati</taxon>
        <taxon>Bacteroidota</taxon>
        <taxon>Saprospiria</taxon>
        <taxon>Saprospirales</taxon>
        <taxon>Haliscomenobacteraceae</taxon>
        <taxon>Phaeodactylibacter</taxon>
    </lineage>
</organism>
<protein>
    <submittedName>
        <fullName evidence="3">NADP oxidoreductase</fullName>
    </submittedName>
</protein>
<dbReference type="InterPro" id="IPR006137">
    <property type="entry name" value="NADH_UbQ_OxRdtase-like_20kDa"/>
</dbReference>
<evidence type="ECO:0000313" key="4">
    <source>
        <dbReference type="Proteomes" id="UP000029736"/>
    </source>
</evidence>
<dbReference type="AlphaFoldDB" id="A0A098S495"/>